<evidence type="ECO:0000313" key="3">
    <source>
        <dbReference type="Proteomes" id="UP000050761"/>
    </source>
</evidence>
<proteinExistence type="predicted"/>
<dbReference type="OrthoDB" id="5863303at2759"/>
<dbReference type="PANTHER" id="PTHR46060:SF1">
    <property type="entry name" value="MARINER MOS1 TRANSPOSASE-LIKE PROTEIN"/>
    <property type="match status" value="1"/>
</dbReference>
<dbReference type="InterPro" id="IPR036397">
    <property type="entry name" value="RNaseH_sf"/>
</dbReference>
<evidence type="ECO:0000313" key="2">
    <source>
        <dbReference type="EMBL" id="VDO89896.1"/>
    </source>
</evidence>
<reference evidence="2 3" key="1">
    <citation type="submission" date="2018-11" db="EMBL/GenBank/DDBJ databases">
        <authorList>
            <consortium name="Pathogen Informatics"/>
        </authorList>
    </citation>
    <scope>NUCLEOTIDE SEQUENCE [LARGE SCALE GENOMIC DNA]</scope>
</reference>
<keyword evidence="3" id="KW-1185">Reference proteome</keyword>
<accession>A0A3P7YNN2</accession>
<dbReference type="WBParaSite" id="HPBE_0001179901-mRNA-1">
    <property type="protein sequence ID" value="HPBE_0001179901-mRNA-1"/>
    <property type="gene ID" value="HPBE_0001179901"/>
</dbReference>
<dbReference type="GO" id="GO:0003676">
    <property type="term" value="F:nucleic acid binding"/>
    <property type="evidence" value="ECO:0007669"/>
    <property type="project" value="InterPro"/>
</dbReference>
<evidence type="ECO:0000313" key="4">
    <source>
        <dbReference type="WBParaSite" id="HPBE_0001179901-mRNA-1"/>
    </source>
</evidence>
<organism evidence="2">
    <name type="scientific">Heligmosomoides polygyrus</name>
    <name type="common">Parasitic roundworm</name>
    <dbReference type="NCBI Taxonomy" id="6339"/>
    <lineage>
        <taxon>Eukaryota</taxon>
        <taxon>Metazoa</taxon>
        <taxon>Ecdysozoa</taxon>
        <taxon>Nematoda</taxon>
        <taxon>Chromadorea</taxon>
        <taxon>Rhabditida</taxon>
        <taxon>Rhabditina</taxon>
        <taxon>Rhabditomorpha</taxon>
        <taxon>Strongyloidea</taxon>
        <taxon>Heligmosomidae</taxon>
        <taxon>Heligmosomoides</taxon>
    </lineage>
</organism>
<dbReference type="AlphaFoldDB" id="A0A3P7YNN2"/>
<reference evidence="4" key="2">
    <citation type="submission" date="2019-09" db="UniProtKB">
        <authorList>
            <consortium name="WormBaseParasite"/>
        </authorList>
    </citation>
    <scope>IDENTIFICATION</scope>
</reference>
<name>A0A3P7YNN2_HELPZ</name>
<gene>
    <name evidence="2" type="ORF">HPBE_LOCUS11800</name>
</gene>
<sequence length="238" mass="26415">MDERSGFDIRAVSRPKTEPGPMEDASCEKERRAEDRAAPEKRAEAEEKLPADGDLHPRKEMLSVFWGVRGVVYWKLIPSGATTNSQVYCNQLQELGHTLQIKRPQLDKTYFLHDNAKPRIQKPSRATAIRVGAIQATRVETAFIAQGNSSAGFRLRKGPQGAIQNARVESAFVAQGNSAAGFCALRAAKRVRLKQYAKEAQRRVDVKTSQISDTQLKCKNAATHGNRTSGIPRMKETL</sequence>
<dbReference type="Pfam" id="PF01359">
    <property type="entry name" value="Transposase_1"/>
    <property type="match status" value="1"/>
</dbReference>
<dbReference type="EMBL" id="UZAH01027234">
    <property type="protein sequence ID" value="VDO89896.1"/>
    <property type="molecule type" value="Genomic_DNA"/>
</dbReference>
<evidence type="ECO:0000256" key="1">
    <source>
        <dbReference type="SAM" id="MobiDB-lite"/>
    </source>
</evidence>
<dbReference type="PANTHER" id="PTHR46060">
    <property type="entry name" value="MARINER MOS1 TRANSPOSASE-LIKE PROTEIN"/>
    <property type="match status" value="1"/>
</dbReference>
<feature type="region of interest" description="Disordered" evidence="1">
    <location>
        <begin position="1"/>
        <end position="54"/>
    </location>
</feature>
<dbReference type="Proteomes" id="UP000050761">
    <property type="component" value="Unassembled WGS sequence"/>
</dbReference>
<feature type="compositionally biased region" description="Basic and acidic residues" evidence="1">
    <location>
        <begin position="26"/>
        <end position="54"/>
    </location>
</feature>
<protein>
    <submittedName>
        <fullName evidence="4">WWE domain-containing protein</fullName>
    </submittedName>
</protein>
<dbReference type="InterPro" id="IPR001888">
    <property type="entry name" value="Transposase_1"/>
</dbReference>
<dbReference type="InterPro" id="IPR052709">
    <property type="entry name" value="Transposase-MT_Hybrid"/>
</dbReference>
<dbReference type="Gene3D" id="3.30.420.10">
    <property type="entry name" value="Ribonuclease H-like superfamily/Ribonuclease H"/>
    <property type="match status" value="1"/>
</dbReference>